<dbReference type="Gene3D" id="2.30.30.40">
    <property type="entry name" value="SH3 Domains"/>
    <property type="match status" value="1"/>
</dbReference>
<dbReference type="PANTHER" id="PTHR22617">
    <property type="entry name" value="CHEMOTAXIS SENSOR HISTIDINE KINASE-RELATED"/>
    <property type="match status" value="1"/>
</dbReference>
<evidence type="ECO:0000313" key="2">
    <source>
        <dbReference type="EMBL" id="MBB3873496.1"/>
    </source>
</evidence>
<dbReference type="PANTHER" id="PTHR22617:SF23">
    <property type="entry name" value="CHEMOTAXIS PROTEIN CHEW"/>
    <property type="match status" value="1"/>
</dbReference>
<dbReference type="Gene3D" id="2.40.50.180">
    <property type="entry name" value="CheA-289, Domain 4"/>
    <property type="match status" value="1"/>
</dbReference>
<dbReference type="PROSITE" id="PS50851">
    <property type="entry name" value="CHEW"/>
    <property type="match status" value="1"/>
</dbReference>
<gene>
    <name evidence="3" type="primary">cheW_4</name>
    <name evidence="3" type="ORF">BREV_BREV_02515</name>
    <name evidence="2" type="ORF">GGR11_003058</name>
</gene>
<feature type="domain" description="CheW-like" evidence="1">
    <location>
        <begin position="8"/>
        <end position="148"/>
    </location>
</feature>
<name>A0A7Z8Y5S1_9CAUL</name>
<dbReference type="RefSeq" id="WP_035309906.1">
    <property type="nucleotide sequence ID" value="NZ_JACIDA010000003.1"/>
</dbReference>
<organism evidence="3 4">
    <name type="scientific">Brevundimonas mediterranea</name>
    <dbReference type="NCBI Taxonomy" id="74329"/>
    <lineage>
        <taxon>Bacteria</taxon>
        <taxon>Pseudomonadati</taxon>
        <taxon>Pseudomonadota</taxon>
        <taxon>Alphaproteobacteria</taxon>
        <taxon>Caulobacterales</taxon>
        <taxon>Caulobacteraceae</taxon>
        <taxon>Brevundimonas</taxon>
    </lineage>
</organism>
<dbReference type="InterPro" id="IPR002545">
    <property type="entry name" value="CheW-lke_dom"/>
</dbReference>
<dbReference type="InterPro" id="IPR036061">
    <property type="entry name" value="CheW-like_dom_sf"/>
</dbReference>
<dbReference type="GO" id="GO:0006935">
    <property type="term" value="P:chemotaxis"/>
    <property type="evidence" value="ECO:0007669"/>
    <property type="project" value="InterPro"/>
</dbReference>
<dbReference type="SUPFAM" id="SSF50341">
    <property type="entry name" value="CheW-like"/>
    <property type="match status" value="1"/>
</dbReference>
<dbReference type="Proteomes" id="UP000532936">
    <property type="component" value="Unassembled WGS sequence"/>
</dbReference>
<dbReference type="GO" id="GO:0005829">
    <property type="term" value="C:cytosol"/>
    <property type="evidence" value="ECO:0007669"/>
    <property type="project" value="TreeGrafter"/>
</dbReference>
<dbReference type="InterPro" id="IPR039315">
    <property type="entry name" value="CheW"/>
</dbReference>
<dbReference type="AlphaFoldDB" id="A0A7Z8Y5S1"/>
<comment type="caution">
    <text evidence="3">The sequence shown here is derived from an EMBL/GenBank/DDBJ whole genome shotgun (WGS) entry which is preliminary data.</text>
</comment>
<dbReference type="EMBL" id="UXHF01000059">
    <property type="protein sequence ID" value="VDC51086.1"/>
    <property type="molecule type" value="Genomic_DNA"/>
</dbReference>
<evidence type="ECO:0000313" key="4">
    <source>
        <dbReference type="Proteomes" id="UP000289220"/>
    </source>
</evidence>
<reference evidence="2 5" key="2">
    <citation type="submission" date="2020-08" db="EMBL/GenBank/DDBJ databases">
        <title>Genomic Encyclopedia of Type Strains, Phase IV (KMG-IV): sequencing the most valuable type-strain genomes for metagenomic binning, comparative biology and taxonomic classification.</title>
        <authorList>
            <person name="Goeker M."/>
        </authorList>
    </citation>
    <scope>NUCLEOTIDE SEQUENCE [LARGE SCALE GENOMIC DNA]</scope>
    <source>
        <strain evidence="2 5">DSM 14878</strain>
    </source>
</reference>
<evidence type="ECO:0000313" key="5">
    <source>
        <dbReference type="Proteomes" id="UP000532936"/>
    </source>
</evidence>
<accession>A0A7Z8Y5S1</accession>
<dbReference type="GO" id="GO:0007165">
    <property type="term" value="P:signal transduction"/>
    <property type="evidence" value="ECO:0007669"/>
    <property type="project" value="InterPro"/>
</dbReference>
<dbReference type="Proteomes" id="UP000289220">
    <property type="component" value="Unassembled WGS sequence"/>
</dbReference>
<evidence type="ECO:0000259" key="1">
    <source>
        <dbReference type="PROSITE" id="PS50851"/>
    </source>
</evidence>
<dbReference type="CDD" id="cd00732">
    <property type="entry name" value="CheW"/>
    <property type="match status" value="1"/>
</dbReference>
<dbReference type="SMART" id="SM00260">
    <property type="entry name" value="CheW"/>
    <property type="match status" value="1"/>
</dbReference>
<dbReference type="Pfam" id="PF01584">
    <property type="entry name" value="CheW"/>
    <property type="match status" value="1"/>
</dbReference>
<proteinExistence type="predicted"/>
<evidence type="ECO:0000313" key="3">
    <source>
        <dbReference type="EMBL" id="VDC51086.1"/>
    </source>
</evidence>
<reference evidence="3 4" key="1">
    <citation type="submission" date="2018-11" db="EMBL/GenBank/DDBJ databases">
        <authorList>
            <person name="Peiro R."/>
            <person name="Begona"/>
            <person name="Cbmso G."/>
            <person name="Lopez M."/>
            <person name="Gonzalez S."/>
            <person name="Sacristan E."/>
            <person name="Castillo E."/>
        </authorList>
    </citation>
    <scope>NUCLEOTIDE SEQUENCE [LARGE SCALE GENOMIC DNA]</scope>
    <source>
        <strain evidence="3">Brev_genome</strain>
    </source>
</reference>
<sequence length="150" mass="15975">MLISKGDRRELVGFRVGEQAFCIDITSVLEIRGWTPTTPLPRAPDYMKGVVNLRGVVLPIIDLAARLGLPTKEPSARHAIMVVKCGSRTVGLLVEAVSDIVELDDGMRQQTPDMGDDGGPGVIAGIFAVDGEMISLLDLDNVLPPLAEAA</sequence>
<dbReference type="EMBL" id="JACIDA010000003">
    <property type="protein sequence ID" value="MBB3873496.1"/>
    <property type="molecule type" value="Genomic_DNA"/>
</dbReference>
<keyword evidence="4" id="KW-1185">Reference proteome</keyword>
<protein>
    <submittedName>
        <fullName evidence="2 3">Chemotaxis protein CheW</fullName>
    </submittedName>
</protein>